<name>A0A232FBZ0_9HYME</name>
<protein>
    <submittedName>
        <fullName evidence="1">Uncharacterized protein</fullName>
    </submittedName>
</protein>
<organism evidence="1 2">
    <name type="scientific">Trichomalopsis sarcophagae</name>
    <dbReference type="NCBI Taxonomy" id="543379"/>
    <lineage>
        <taxon>Eukaryota</taxon>
        <taxon>Metazoa</taxon>
        <taxon>Ecdysozoa</taxon>
        <taxon>Arthropoda</taxon>
        <taxon>Hexapoda</taxon>
        <taxon>Insecta</taxon>
        <taxon>Pterygota</taxon>
        <taxon>Neoptera</taxon>
        <taxon>Endopterygota</taxon>
        <taxon>Hymenoptera</taxon>
        <taxon>Apocrita</taxon>
        <taxon>Proctotrupomorpha</taxon>
        <taxon>Chalcidoidea</taxon>
        <taxon>Pteromalidae</taxon>
        <taxon>Pteromalinae</taxon>
        <taxon>Trichomalopsis</taxon>
    </lineage>
</organism>
<sequence length="20" mass="2397">MCECVCMYSVIFLELHGQYQ</sequence>
<dbReference type="Proteomes" id="UP000215335">
    <property type="component" value="Unassembled WGS sequence"/>
</dbReference>
<evidence type="ECO:0000313" key="1">
    <source>
        <dbReference type="EMBL" id="OXU28175.1"/>
    </source>
</evidence>
<keyword evidence="2" id="KW-1185">Reference proteome</keyword>
<accession>A0A232FBZ0</accession>
<dbReference type="EMBL" id="NNAY01000467">
    <property type="protein sequence ID" value="OXU28175.1"/>
    <property type="molecule type" value="Genomic_DNA"/>
</dbReference>
<proteinExistence type="predicted"/>
<gene>
    <name evidence="1" type="ORF">TSAR_001504</name>
</gene>
<evidence type="ECO:0000313" key="2">
    <source>
        <dbReference type="Proteomes" id="UP000215335"/>
    </source>
</evidence>
<comment type="caution">
    <text evidence="1">The sequence shown here is derived from an EMBL/GenBank/DDBJ whole genome shotgun (WGS) entry which is preliminary data.</text>
</comment>
<dbReference type="AlphaFoldDB" id="A0A232FBZ0"/>
<reference evidence="1 2" key="1">
    <citation type="journal article" date="2017" name="Curr. Biol.">
        <title>The Evolution of Venom by Co-option of Single-Copy Genes.</title>
        <authorList>
            <person name="Martinson E.O."/>
            <person name="Mrinalini"/>
            <person name="Kelkar Y.D."/>
            <person name="Chang C.H."/>
            <person name="Werren J.H."/>
        </authorList>
    </citation>
    <scope>NUCLEOTIDE SEQUENCE [LARGE SCALE GENOMIC DNA]</scope>
    <source>
        <strain evidence="1 2">Alberta</strain>
        <tissue evidence="1">Whole body</tissue>
    </source>
</reference>